<feature type="compositionally biased region" description="Low complexity" evidence="1">
    <location>
        <begin position="442"/>
        <end position="457"/>
    </location>
</feature>
<protein>
    <recommendedName>
        <fullName evidence="4">BTB domain-containing protein</fullName>
    </recommendedName>
</protein>
<dbReference type="EMBL" id="OZ037945">
    <property type="protein sequence ID" value="CAL1701228.1"/>
    <property type="molecule type" value="Genomic_DNA"/>
</dbReference>
<feature type="region of interest" description="Disordered" evidence="1">
    <location>
        <begin position="325"/>
        <end position="473"/>
    </location>
</feature>
<reference evidence="3" key="1">
    <citation type="submission" date="2024-04" db="EMBL/GenBank/DDBJ databases">
        <authorList>
            <person name="Shaw F."/>
            <person name="Minotto A."/>
        </authorList>
    </citation>
    <scope>NUCLEOTIDE SEQUENCE [LARGE SCALE GENOMIC DNA]</scope>
</reference>
<evidence type="ECO:0008006" key="4">
    <source>
        <dbReference type="Google" id="ProtNLM"/>
    </source>
</evidence>
<feature type="compositionally biased region" description="Low complexity" evidence="1">
    <location>
        <begin position="372"/>
        <end position="383"/>
    </location>
</feature>
<evidence type="ECO:0000313" key="2">
    <source>
        <dbReference type="EMBL" id="CAL1701228.1"/>
    </source>
</evidence>
<name>A0ABP1D2M8_9APHY</name>
<feature type="compositionally biased region" description="Polar residues" evidence="1">
    <location>
        <begin position="399"/>
        <end position="433"/>
    </location>
</feature>
<dbReference type="Proteomes" id="UP001497453">
    <property type="component" value="Chromosome 2"/>
</dbReference>
<accession>A0ABP1D2M8</accession>
<sequence length="579" mass="63588">MRRNSSIMNPTSTMMHNEENTRHWSFTAFEWIVKDVHKLKEFVEDEMTTSDENAASSDGGQASADIEVLKESPMLGDGKFKLEIAKSPAPDASGTTTPVIRTQPPTLSLYITSVMLEYAHTDYEIYTSMFAGIKCQDDRVGERGARPDWAWEFWQSDWVFREDSEVWECPLPPLSVLLEIPRIRETNSFVICVQIHSPVGPFFPQQPSVAYVPRDLLDGLEASLDNSKYFATMLNSSFAENLFEPRMPGERKTYTIAVEEADFLTIYWLLKWVYANWLLFKEQDDPKAAVDGVGAGWSAKSISNSTDEWGWKAFSKTGFSDLLQDSGLTSDTRSATSGESVPAASRRSKGKLSAGPSQDNLKSTGATGLRVSAASTTNTSGATRPPPSPTRRSTGAPSNAGNHSTLATMNTPTSPSRSSAKTVPVPVTTSNANYPPGAAHYPVSPRQQRQRSRPTPVAIADPHPHPTPTPPPASALSMYQVAHRYSMPGLAALSLEHMMSTITPQSSFALLLATSAWDELHGLVEDYVVEKWDEVSLSPEFEQCCQEVAAGEWGPEGGKTMMALFRRLRSPNAATYARA</sequence>
<evidence type="ECO:0000256" key="1">
    <source>
        <dbReference type="SAM" id="MobiDB-lite"/>
    </source>
</evidence>
<keyword evidence="3" id="KW-1185">Reference proteome</keyword>
<evidence type="ECO:0000313" key="3">
    <source>
        <dbReference type="Proteomes" id="UP001497453"/>
    </source>
</evidence>
<feature type="compositionally biased region" description="Polar residues" evidence="1">
    <location>
        <begin position="355"/>
        <end position="366"/>
    </location>
</feature>
<gene>
    <name evidence="2" type="ORF">GFSPODELE1_LOCUS3489</name>
</gene>
<proteinExistence type="predicted"/>
<feature type="compositionally biased region" description="Polar residues" evidence="1">
    <location>
        <begin position="326"/>
        <end position="339"/>
    </location>
</feature>
<organism evidence="2 3">
    <name type="scientific">Somion occarium</name>
    <dbReference type="NCBI Taxonomy" id="3059160"/>
    <lineage>
        <taxon>Eukaryota</taxon>
        <taxon>Fungi</taxon>
        <taxon>Dikarya</taxon>
        <taxon>Basidiomycota</taxon>
        <taxon>Agaricomycotina</taxon>
        <taxon>Agaricomycetes</taxon>
        <taxon>Polyporales</taxon>
        <taxon>Cerrenaceae</taxon>
        <taxon>Somion</taxon>
    </lineage>
</organism>